<evidence type="ECO:0000313" key="1">
    <source>
        <dbReference type="EMBL" id="KAF9653680.1"/>
    </source>
</evidence>
<evidence type="ECO:0000313" key="2">
    <source>
        <dbReference type="Proteomes" id="UP000886501"/>
    </source>
</evidence>
<comment type="caution">
    <text evidence="1">The sequence shown here is derived from an EMBL/GenBank/DDBJ whole genome shotgun (WGS) entry which is preliminary data.</text>
</comment>
<reference evidence="1" key="1">
    <citation type="submission" date="2019-10" db="EMBL/GenBank/DDBJ databases">
        <authorList>
            <consortium name="DOE Joint Genome Institute"/>
            <person name="Kuo A."/>
            <person name="Miyauchi S."/>
            <person name="Kiss E."/>
            <person name="Drula E."/>
            <person name="Kohler A."/>
            <person name="Sanchez-Garcia M."/>
            <person name="Andreopoulos B."/>
            <person name="Barry K.W."/>
            <person name="Bonito G."/>
            <person name="Buee M."/>
            <person name="Carver A."/>
            <person name="Chen C."/>
            <person name="Cichocki N."/>
            <person name="Clum A."/>
            <person name="Culley D."/>
            <person name="Crous P.W."/>
            <person name="Fauchery L."/>
            <person name="Girlanda M."/>
            <person name="Hayes R."/>
            <person name="Keri Z."/>
            <person name="Labutti K."/>
            <person name="Lipzen A."/>
            <person name="Lombard V."/>
            <person name="Magnuson J."/>
            <person name="Maillard F."/>
            <person name="Morin E."/>
            <person name="Murat C."/>
            <person name="Nolan M."/>
            <person name="Ohm R."/>
            <person name="Pangilinan J."/>
            <person name="Pereira M."/>
            <person name="Perotto S."/>
            <person name="Peter M."/>
            <person name="Riley R."/>
            <person name="Sitrit Y."/>
            <person name="Stielow B."/>
            <person name="Szollosi G."/>
            <person name="Zifcakova L."/>
            <person name="Stursova M."/>
            <person name="Spatafora J.W."/>
            <person name="Tedersoo L."/>
            <person name="Vaario L.-M."/>
            <person name="Yamada A."/>
            <person name="Yan M."/>
            <person name="Wang P."/>
            <person name="Xu J."/>
            <person name="Bruns T."/>
            <person name="Baldrian P."/>
            <person name="Vilgalys R."/>
            <person name="Henrissat B."/>
            <person name="Grigoriev I.V."/>
            <person name="Hibbett D."/>
            <person name="Nagy L.G."/>
            <person name="Martin F.M."/>
        </authorList>
    </citation>
    <scope>NUCLEOTIDE SEQUENCE</scope>
    <source>
        <strain evidence="1">P2</strain>
    </source>
</reference>
<reference evidence="1" key="2">
    <citation type="journal article" date="2020" name="Nat. Commun.">
        <title>Large-scale genome sequencing of mycorrhizal fungi provides insights into the early evolution of symbiotic traits.</title>
        <authorList>
            <person name="Miyauchi S."/>
            <person name="Kiss E."/>
            <person name="Kuo A."/>
            <person name="Drula E."/>
            <person name="Kohler A."/>
            <person name="Sanchez-Garcia M."/>
            <person name="Morin E."/>
            <person name="Andreopoulos B."/>
            <person name="Barry K.W."/>
            <person name="Bonito G."/>
            <person name="Buee M."/>
            <person name="Carver A."/>
            <person name="Chen C."/>
            <person name="Cichocki N."/>
            <person name="Clum A."/>
            <person name="Culley D."/>
            <person name="Crous P.W."/>
            <person name="Fauchery L."/>
            <person name="Girlanda M."/>
            <person name="Hayes R.D."/>
            <person name="Keri Z."/>
            <person name="LaButti K."/>
            <person name="Lipzen A."/>
            <person name="Lombard V."/>
            <person name="Magnuson J."/>
            <person name="Maillard F."/>
            <person name="Murat C."/>
            <person name="Nolan M."/>
            <person name="Ohm R.A."/>
            <person name="Pangilinan J."/>
            <person name="Pereira M.F."/>
            <person name="Perotto S."/>
            <person name="Peter M."/>
            <person name="Pfister S."/>
            <person name="Riley R."/>
            <person name="Sitrit Y."/>
            <person name="Stielow J.B."/>
            <person name="Szollosi G."/>
            <person name="Zifcakova L."/>
            <person name="Stursova M."/>
            <person name="Spatafora J.W."/>
            <person name="Tedersoo L."/>
            <person name="Vaario L.M."/>
            <person name="Yamada A."/>
            <person name="Yan M."/>
            <person name="Wang P."/>
            <person name="Xu J."/>
            <person name="Bruns T."/>
            <person name="Baldrian P."/>
            <person name="Vilgalys R."/>
            <person name="Dunand C."/>
            <person name="Henrissat B."/>
            <person name="Grigoriev I.V."/>
            <person name="Hibbett D."/>
            <person name="Nagy L.G."/>
            <person name="Martin F.M."/>
        </authorList>
    </citation>
    <scope>NUCLEOTIDE SEQUENCE</scope>
    <source>
        <strain evidence="1">P2</strain>
    </source>
</reference>
<name>A0ACB6ZV44_THEGA</name>
<sequence>MFSGFTSLLPWYGAKRSTTGSVDIDLERGNGSQPHMDDDRLSSVSSIRVVESCASSIAEVDQGRALPDLPQDGLDNDVSTSGYGAGPLSEESVTAAVPGFLSTIGRSASTPLEILHLDPPPDSTLQQLQDQDHFYSATSSSSSASSNHSYARFFHRARTPKRTRSTRSLGPGGMHNSLSILSPIYEPSNPDLRELASTQKEGEAGGSSTPPKTHAPSIHSTTSTIQERIMSLQATHPAFLKRSLKRTLSQTSSNSLHSQASGAPQLPPLHFRPAFSGIPVGILSSPTSTRSPGPPSNCNTSHPPKVVVSTRPSPSTTSPQRSQLSYSQPNTPQSLTTPRSHRFGFLDHSQKCSAIYEDSASEKSFVTATSGETEPGPGVITKHDIPSTAELVVYPENQEDTEREPEHAEERRQDVQEQPSSSNVRISVPEQPQIERETEQRQSKVFSESEITFNIVSDPQHGPNTVPATVQRPKGAGAVSVMSIASTTVKNESVMVDDRVIEETATVVEDDRFIMERWMKTLFYSASDGKELFSTARGGEQKHYLVSSTCVLFWVGFVAPWCWLIGGWMPPREALVLENEVKQGKQKEKVSMDVDREVVPHGEDGSGLKKWILPDPSSSFKATARAPSMSSTTTLCPKEVEGGRLAGADPWVRRCRIASIVGGAILGLGLVAVVIVLAVATK</sequence>
<proteinExistence type="predicted"/>
<dbReference type="Proteomes" id="UP000886501">
    <property type="component" value="Unassembled WGS sequence"/>
</dbReference>
<keyword evidence="2" id="KW-1185">Reference proteome</keyword>
<dbReference type="EMBL" id="MU117963">
    <property type="protein sequence ID" value="KAF9653680.1"/>
    <property type="molecule type" value="Genomic_DNA"/>
</dbReference>
<gene>
    <name evidence="1" type="ORF">BDM02DRAFT_3182678</name>
</gene>
<protein>
    <submittedName>
        <fullName evidence="1">Uncharacterized protein</fullName>
    </submittedName>
</protein>
<organism evidence="1 2">
    <name type="scientific">Thelephora ganbajun</name>
    <name type="common">Ganba fungus</name>
    <dbReference type="NCBI Taxonomy" id="370292"/>
    <lineage>
        <taxon>Eukaryota</taxon>
        <taxon>Fungi</taxon>
        <taxon>Dikarya</taxon>
        <taxon>Basidiomycota</taxon>
        <taxon>Agaricomycotina</taxon>
        <taxon>Agaricomycetes</taxon>
        <taxon>Thelephorales</taxon>
        <taxon>Thelephoraceae</taxon>
        <taxon>Thelephora</taxon>
    </lineage>
</organism>
<accession>A0ACB6ZV44</accession>